<comment type="subcellular location">
    <subcellularLocation>
        <location evidence="1">Cell membrane</location>
        <topology evidence="1">Multi-pass membrane protein</topology>
    </subcellularLocation>
</comment>
<accession>A0ABP7IJ07</accession>
<feature type="transmembrane region" description="Helical" evidence="7">
    <location>
        <begin position="332"/>
        <end position="352"/>
    </location>
</feature>
<feature type="transmembrane region" description="Helical" evidence="7">
    <location>
        <begin position="139"/>
        <end position="162"/>
    </location>
</feature>
<dbReference type="Gene3D" id="1.20.1250.20">
    <property type="entry name" value="MFS general substrate transporter like domains"/>
    <property type="match status" value="1"/>
</dbReference>
<evidence type="ECO:0000256" key="5">
    <source>
        <dbReference type="ARBA" id="ARBA00022989"/>
    </source>
</evidence>
<feature type="transmembrane region" description="Helical" evidence="7">
    <location>
        <begin position="301"/>
        <end position="325"/>
    </location>
</feature>
<dbReference type="RefSeq" id="WP_344943409.1">
    <property type="nucleotide sequence ID" value="NZ_BAAAZR010000010.1"/>
</dbReference>
<gene>
    <name evidence="9" type="ORF">GCM10022226_44910</name>
</gene>
<dbReference type="EMBL" id="BAAAZR010000010">
    <property type="protein sequence ID" value="GAA3819414.1"/>
    <property type="molecule type" value="Genomic_DNA"/>
</dbReference>
<protein>
    <submittedName>
        <fullName evidence="9">MFS transporter</fullName>
    </submittedName>
</protein>
<reference evidence="10" key="1">
    <citation type="journal article" date="2019" name="Int. J. Syst. Evol. Microbiol.">
        <title>The Global Catalogue of Microorganisms (GCM) 10K type strain sequencing project: providing services to taxonomists for standard genome sequencing and annotation.</title>
        <authorList>
            <consortium name="The Broad Institute Genomics Platform"/>
            <consortium name="The Broad Institute Genome Sequencing Center for Infectious Disease"/>
            <person name="Wu L."/>
            <person name="Ma J."/>
        </authorList>
    </citation>
    <scope>NUCLEOTIDE SEQUENCE [LARGE SCALE GENOMIC DNA]</scope>
    <source>
        <strain evidence="10">JCM 16908</strain>
    </source>
</reference>
<evidence type="ECO:0000256" key="6">
    <source>
        <dbReference type="ARBA" id="ARBA00023136"/>
    </source>
</evidence>
<dbReference type="InterPro" id="IPR011701">
    <property type="entry name" value="MFS"/>
</dbReference>
<evidence type="ECO:0000256" key="2">
    <source>
        <dbReference type="ARBA" id="ARBA00022448"/>
    </source>
</evidence>
<proteinExistence type="predicted"/>
<feature type="transmembrane region" description="Helical" evidence="7">
    <location>
        <begin position="197"/>
        <end position="218"/>
    </location>
</feature>
<keyword evidence="10" id="KW-1185">Reference proteome</keyword>
<dbReference type="PROSITE" id="PS50850">
    <property type="entry name" value="MFS"/>
    <property type="match status" value="1"/>
</dbReference>
<feature type="transmembrane region" description="Helical" evidence="7">
    <location>
        <begin position="230"/>
        <end position="247"/>
    </location>
</feature>
<feature type="transmembrane region" description="Helical" evidence="7">
    <location>
        <begin position="12"/>
        <end position="40"/>
    </location>
</feature>
<evidence type="ECO:0000256" key="3">
    <source>
        <dbReference type="ARBA" id="ARBA00022475"/>
    </source>
</evidence>
<keyword evidence="6 7" id="KW-0472">Membrane</keyword>
<feature type="transmembrane region" description="Helical" evidence="7">
    <location>
        <begin position="81"/>
        <end position="100"/>
    </location>
</feature>
<dbReference type="CDD" id="cd17321">
    <property type="entry name" value="MFS_MMR_MDR_like"/>
    <property type="match status" value="1"/>
</dbReference>
<sequence>MTGVTPMAGRKEWIGLAVLVLPCLLVSMDVSVLFFALPFISADLAPTGTQQLWIMDVYGFVLAGMLITMGSLGDRIGRRRLLLIGAAAFGLASVVAAYSTSAELLIATRALLGLAGATLMPSTLALIRNMFHDGGQRKTAIAIWTGGMTGGAVIGPIVGGFLLEHFSWGSAFLVNVPAMVLLLVLGPILLPEYRAPALGRFDLVSAALSLTAVLPVIYGVKQTAVDGLDLIPVLAIVAGLLAGVVFVRRQRTHSAPLIDIGLFRNRTFSASLAVNVVTMFGFIGITLFTNQFLQLVLGMRPFAAALWSLSVLPAISAAIVLSGVFAARVRPAYILAVGLLVTTAGFVVLIGVRVDSPLWVLLVAAGTVAAGILTVATLTADLILTAAPPERAGAASALSETGSELGGALGMATLGSIGAAVYHHRMADLLLPGGPAGSGLPAEALRAASETLGGAAAVAGRMPGPAGAALLDAGREAFTQGMNATAIAGAVVMATSAVVVIVLLRGLPAGSPPARDAAYQGEPAVQH</sequence>
<evidence type="ECO:0000256" key="1">
    <source>
        <dbReference type="ARBA" id="ARBA00004651"/>
    </source>
</evidence>
<dbReference type="Proteomes" id="UP001500888">
    <property type="component" value="Unassembled WGS sequence"/>
</dbReference>
<dbReference type="InterPro" id="IPR020846">
    <property type="entry name" value="MFS_dom"/>
</dbReference>
<feature type="transmembrane region" description="Helical" evidence="7">
    <location>
        <begin position="106"/>
        <end position="127"/>
    </location>
</feature>
<keyword evidence="4 7" id="KW-0812">Transmembrane</keyword>
<feature type="transmembrane region" description="Helical" evidence="7">
    <location>
        <begin position="484"/>
        <end position="504"/>
    </location>
</feature>
<evidence type="ECO:0000259" key="8">
    <source>
        <dbReference type="PROSITE" id="PS50850"/>
    </source>
</evidence>
<keyword evidence="2" id="KW-0813">Transport</keyword>
<keyword evidence="5 7" id="KW-1133">Transmembrane helix</keyword>
<feature type="transmembrane region" description="Helical" evidence="7">
    <location>
        <begin position="52"/>
        <end position="69"/>
    </location>
</feature>
<feature type="transmembrane region" description="Helical" evidence="7">
    <location>
        <begin position="358"/>
        <end position="384"/>
    </location>
</feature>
<evidence type="ECO:0000256" key="4">
    <source>
        <dbReference type="ARBA" id="ARBA00022692"/>
    </source>
</evidence>
<dbReference type="InterPro" id="IPR036259">
    <property type="entry name" value="MFS_trans_sf"/>
</dbReference>
<name>A0ABP7IJ07_9ACTN</name>
<organism evidence="9 10">
    <name type="scientific">Sphaerisporangium flaviroseum</name>
    <dbReference type="NCBI Taxonomy" id="509199"/>
    <lineage>
        <taxon>Bacteria</taxon>
        <taxon>Bacillati</taxon>
        <taxon>Actinomycetota</taxon>
        <taxon>Actinomycetes</taxon>
        <taxon>Streptosporangiales</taxon>
        <taxon>Streptosporangiaceae</taxon>
        <taxon>Sphaerisporangium</taxon>
    </lineage>
</organism>
<feature type="transmembrane region" description="Helical" evidence="7">
    <location>
        <begin position="168"/>
        <end position="190"/>
    </location>
</feature>
<dbReference type="SUPFAM" id="SSF103473">
    <property type="entry name" value="MFS general substrate transporter"/>
    <property type="match status" value="1"/>
</dbReference>
<keyword evidence="3" id="KW-1003">Cell membrane</keyword>
<feature type="domain" description="Major facilitator superfamily (MFS) profile" evidence="8">
    <location>
        <begin position="15"/>
        <end position="508"/>
    </location>
</feature>
<comment type="caution">
    <text evidence="9">The sequence shown here is derived from an EMBL/GenBank/DDBJ whole genome shotgun (WGS) entry which is preliminary data.</text>
</comment>
<dbReference type="PANTHER" id="PTHR42718:SF47">
    <property type="entry name" value="METHYL VIOLOGEN RESISTANCE PROTEIN SMVA"/>
    <property type="match status" value="1"/>
</dbReference>
<dbReference type="Pfam" id="PF07690">
    <property type="entry name" value="MFS_1"/>
    <property type="match status" value="1"/>
</dbReference>
<feature type="transmembrane region" description="Helical" evidence="7">
    <location>
        <begin position="268"/>
        <end position="289"/>
    </location>
</feature>
<evidence type="ECO:0000256" key="7">
    <source>
        <dbReference type="SAM" id="Phobius"/>
    </source>
</evidence>
<evidence type="ECO:0000313" key="9">
    <source>
        <dbReference type="EMBL" id="GAA3819414.1"/>
    </source>
</evidence>
<dbReference type="PANTHER" id="PTHR42718">
    <property type="entry name" value="MAJOR FACILITATOR SUPERFAMILY MULTIDRUG TRANSPORTER MFSC"/>
    <property type="match status" value="1"/>
</dbReference>
<evidence type="ECO:0000313" key="10">
    <source>
        <dbReference type="Proteomes" id="UP001500888"/>
    </source>
</evidence>